<evidence type="ECO:0000256" key="1">
    <source>
        <dbReference type="ARBA" id="ARBA00022741"/>
    </source>
</evidence>
<name>A0A6A0A466_HAELA</name>
<keyword evidence="3" id="KW-1185">Reference proteome</keyword>
<organism evidence="2 3">
    <name type="scientific">Haematococcus lacustris</name>
    <name type="common">Green alga</name>
    <name type="synonym">Haematococcus pluvialis</name>
    <dbReference type="NCBI Taxonomy" id="44745"/>
    <lineage>
        <taxon>Eukaryota</taxon>
        <taxon>Viridiplantae</taxon>
        <taxon>Chlorophyta</taxon>
        <taxon>core chlorophytes</taxon>
        <taxon>Chlorophyceae</taxon>
        <taxon>CS clade</taxon>
        <taxon>Chlamydomonadales</taxon>
        <taxon>Haematococcaceae</taxon>
        <taxon>Haematococcus</taxon>
    </lineage>
</organism>
<dbReference type="InterPro" id="IPR005225">
    <property type="entry name" value="Small_GTP-bd"/>
</dbReference>
<dbReference type="PANTHER" id="PTHR47978">
    <property type="match status" value="1"/>
</dbReference>
<gene>
    <name evidence="2" type="ORF">HaLaN_25660</name>
</gene>
<accession>A0A6A0A466</accession>
<dbReference type="PROSITE" id="PS51419">
    <property type="entry name" value="RAB"/>
    <property type="match status" value="1"/>
</dbReference>
<dbReference type="InterPro" id="IPR027417">
    <property type="entry name" value="P-loop_NTPase"/>
</dbReference>
<dbReference type="SUPFAM" id="SSF52540">
    <property type="entry name" value="P-loop containing nucleoside triphosphate hydrolases"/>
    <property type="match status" value="1"/>
</dbReference>
<sequence length="100" mass="11008">MLQGVGKSCLALRYVHGSFENRDPTVGAAFLSHTTTLATGATITFDIWDTAGQERYRSLAPLYYRGAQAAVVVYDISNQASFDKCRYWAQELIASGQPNQ</sequence>
<dbReference type="Pfam" id="PF00071">
    <property type="entry name" value="Ras"/>
    <property type="match status" value="1"/>
</dbReference>
<dbReference type="GO" id="GO:0003924">
    <property type="term" value="F:GTPase activity"/>
    <property type="evidence" value="ECO:0007669"/>
    <property type="project" value="InterPro"/>
</dbReference>
<dbReference type="Proteomes" id="UP000485058">
    <property type="component" value="Unassembled WGS sequence"/>
</dbReference>
<dbReference type="SMART" id="SM00174">
    <property type="entry name" value="RHO"/>
    <property type="match status" value="1"/>
</dbReference>
<dbReference type="NCBIfam" id="TIGR00231">
    <property type="entry name" value="small_GTP"/>
    <property type="match status" value="1"/>
</dbReference>
<dbReference type="AlphaFoldDB" id="A0A6A0A466"/>
<proteinExistence type="predicted"/>
<reference evidence="2 3" key="1">
    <citation type="submission" date="2020-02" db="EMBL/GenBank/DDBJ databases">
        <title>Draft genome sequence of Haematococcus lacustris strain NIES-144.</title>
        <authorList>
            <person name="Morimoto D."/>
            <person name="Nakagawa S."/>
            <person name="Yoshida T."/>
            <person name="Sawayama S."/>
        </authorList>
    </citation>
    <scope>NUCLEOTIDE SEQUENCE [LARGE SCALE GENOMIC DNA]</scope>
    <source>
        <strain evidence="2 3">NIES-144</strain>
    </source>
</reference>
<keyword evidence="1" id="KW-0547">Nucleotide-binding</keyword>
<evidence type="ECO:0000313" key="3">
    <source>
        <dbReference type="Proteomes" id="UP000485058"/>
    </source>
</evidence>
<evidence type="ECO:0000313" key="2">
    <source>
        <dbReference type="EMBL" id="GFH27354.1"/>
    </source>
</evidence>
<comment type="caution">
    <text evidence="2">The sequence shown here is derived from an EMBL/GenBank/DDBJ whole genome shotgun (WGS) entry which is preliminary data.</text>
</comment>
<dbReference type="SMART" id="SM00175">
    <property type="entry name" value="RAB"/>
    <property type="match status" value="1"/>
</dbReference>
<dbReference type="EMBL" id="BLLF01003443">
    <property type="protein sequence ID" value="GFH27354.1"/>
    <property type="molecule type" value="Genomic_DNA"/>
</dbReference>
<dbReference type="FunFam" id="3.40.50.300:FF:001447">
    <property type="entry name" value="Ras-related protein Rab-1B"/>
    <property type="match status" value="1"/>
</dbReference>
<dbReference type="GO" id="GO:0005525">
    <property type="term" value="F:GTP binding"/>
    <property type="evidence" value="ECO:0007669"/>
    <property type="project" value="InterPro"/>
</dbReference>
<dbReference type="InterPro" id="IPR001806">
    <property type="entry name" value="Small_GTPase"/>
</dbReference>
<protein>
    <submittedName>
        <fullName evidence="2">Uncharacterized protein</fullName>
    </submittedName>
</protein>
<dbReference type="PRINTS" id="PR00449">
    <property type="entry name" value="RASTRNSFRMNG"/>
</dbReference>
<feature type="non-terminal residue" evidence="2">
    <location>
        <position position="100"/>
    </location>
</feature>
<feature type="non-terminal residue" evidence="2">
    <location>
        <position position="1"/>
    </location>
</feature>
<dbReference type="Gene3D" id="3.40.50.300">
    <property type="entry name" value="P-loop containing nucleotide triphosphate hydrolases"/>
    <property type="match status" value="1"/>
</dbReference>